<sequence>LTEDQRDDVCCRYQKLTQVFITQHWKELTEYQRDRVCISQKLTQPFISNHWKELTKYQRNYVCLYQELTTSFKKQLINGNISKVQGFIPTKTMRYIDMDFEEF</sequence>
<feature type="non-terminal residue" evidence="1">
    <location>
        <position position="1"/>
    </location>
</feature>
<gene>
    <name evidence="1" type="ORF">LCGC14_1702410</name>
</gene>
<protein>
    <submittedName>
        <fullName evidence="1">Uncharacterized protein</fullName>
    </submittedName>
</protein>
<reference evidence="1" key="1">
    <citation type="journal article" date="2015" name="Nature">
        <title>Complex archaea that bridge the gap between prokaryotes and eukaryotes.</title>
        <authorList>
            <person name="Spang A."/>
            <person name="Saw J.H."/>
            <person name="Jorgensen S.L."/>
            <person name="Zaremba-Niedzwiedzka K."/>
            <person name="Martijn J."/>
            <person name="Lind A.E."/>
            <person name="van Eijk R."/>
            <person name="Schleper C."/>
            <person name="Guy L."/>
            <person name="Ettema T.J."/>
        </authorList>
    </citation>
    <scope>NUCLEOTIDE SEQUENCE</scope>
</reference>
<dbReference type="EMBL" id="LAZR01015062">
    <property type="protein sequence ID" value="KKM14801.1"/>
    <property type="molecule type" value="Genomic_DNA"/>
</dbReference>
<accession>A0A0F9HH90</accession>
<dbReference type="AlphaFoldDB" id="A0A0F9HH90"/>
<organism evidence="1">
    <name type="scientific">marine sediment metagenome</name>
    <dbReference type="NCBI Taxonomy" id="412755"/>
    <lineage>
        <taxon>unclassified sequences</taxon>
        <taxon>metagenomes</taxon>
        <taxon>ecological metagenomes</taxon>
    </lineage>
</organism>
<comment type="caution">
    <text evidence="1">The sequence shown here is derived from an EMBL/GenBank/DDBJ whole genome shotgun (WGS) entry which is preliminary data.</text>
</comment>
<evidence type="ECO:0000313" key="1">
    <source>
        <dbReference type="EMBL" id="KKM14801.1"/>
    </source>
</evidence>
<proteinExistence type="predicted"/>
<name>A0A0F9HH90_9ZZZZ</name>